<evidence type="ECO:0000313" key="2">
    <source>
        <dbReference type="EMBL" id="AET64144.1"/>
    </source>
</evidence>
<dbReference type="HOGENOM" id="CLU_1987623_0_0_2"/>
<evidence type="ECO:0000256" key="1">
    <source>
        <dbReference type="SAM" id="MobiDB-lite"/>
    </source>
</evidence>
<accession>G7WKW1</accession>
<evidence type="ECO:0000313" key="3">
    <source>
        <dbReference type="Proteomes" id="UP000005877"/>
    </source>
</evidence>
<organism evidence="2 3">
    <name type="scientific">Methanothrix harundinacea (strain 6Ac)</name>
    <name type="common">Methanosaeta harundinacea</name>
    <dbReference type="NCBI Taxonomy" id="1110509"/>
    <lineage>
        <taxon>Archaea</taxon>
        <taxon>Methanobacteriati</taxon>
        <taxon>Methanobacteriota</taxon>
        <taxon>Stenosarchaea group</taxon>
        <taxon>Methanomicrobia</taxon>
        <taxon>Methanotrichales</taxon>
        <taxon>Methanotrichaceae</taxon>
        <taxon>Methanothrix</taxon>
    </lineage>
</organism>
<proteinExistence type="predicted"/>
<reference evidence="2 3" key="1">
    <citation type="journal article" date="2012" name="PLoS ONE">
        <title>The genome characteristics and predicted function of methyl-group oxidation pathway in the obligate aceticlastic methanogens, Methanosaeta spp.</title>
        <authorList>
            <person name="Zhu J."/>
            <person name="Zheng H."/>
            <person name="Ai G."/>
            <person name="Zhang G."/>
            <person name="Liu D."/>
            <person name="Liu X."/>
            <person name="Dong X."/>
        </authorList>
    </citation>
    <scope>NUCLEOTIDE SEQUENCE [LARGE SCALE GENOMIC DNA]</scope>
    <source>
        <strain evidence="2 3">6Ac</strain>
    </source>
</reference>
<dbReference type="EMBL" id="CP003117">
    <property type="protein sequence ID" value="AET64144.1"/>
    <property type="molecule type" value="Genomic_DNA"/>
</dbReference>
<dbReference type="Proteomes" id="UP000005877">
    <property type="component" value="Chromosome"/>
</dbReference>
<sequence length="125" mass="12403">MVLAMMALAPGAAACGCSGGLDGVGGPKMMSDICPEDYAIRGPRMTFQEDARYGVALSIDPAGGASMAFVGGEDGRRLGAPAQGGSPAPSGGLSFSQQVSHRLNLVPGDLGAFRGMMGVWGGSGP</sequence>
<dbReference type="KEGG" id="mhi:Mhar_0771"/>
<keyword evidence="3" id="KW-1185">Reference proteome</keyword>
<name>G7WKW1_METH6</name>
<feature type="compositionally biased region" description="Low complexity" evidence="1">
    <location>
        <begin position="78"/>
        <end position="94"/>
    </location>
</feature>
<protein>
    <submittedName>
        <fullName evidence="2">Uncharacterized protein</fullName>
    </submittedName>
</protein>
<dbReference type="AlphaFoldDB" id="G7WKW1"/>
<gene>
    <name evidence="2" type="ordered locus">Mhar_0771</name>
</gene>
<dbReference type="STRING" id="1110509.Mhar_0771"/>
<feature type="region of interest" description="Disordered" evidence="1">
    <location>
        <begin position="74"/>
        <end position="94"/>
    </location>
</feature>
<dbReference type="PATRIC" id="fig|1110509.7.peg.859"/>